<keyword evidence="2" id="KW-1185">Reference proteome</keyword>
<reference evidence="2" key="1">
    <citation type="submission" date="2018-07" db="EMBL/GenBank/DDBJ databases">
        <title>Giant CbK-like Caulobacter bacteriophages have genetically divergent genomes.</title>
        <authorList>
            <person name="Wilson K.M."/>
            <person name="Ely B."/>
        </authorList>
    </citation>
    <scope>NUCLEOTIDE SEQUENCE [LARGE SCALE GENOMIC DNA]</scope>
</reference>
<organism evidence="1 2">
    <name type="scientific">Caulobacter phage CcrBL9</name>
    <dbReference type="NCBI Taxonomy" id="2283270"/>
    <lineage>
        <taxon>Viruses</taxon>
        <taxon>Duplodnaviria</taxon>
        <taxon>Heunggongvirae</taxon>
        <taxon>Uroviricota</taxon>
        <taxon>Caudoviricetes</taxon>
        <taxon>Jeanschmidtviridae</taxon>
        <taxon>Bertelyvirus</taxon>
        <taxon>Bertelyvirus BL9</taxon>
    </lineage>
</organism>
<reference evidence="1 2" key="2">
    <citation type="submission" date="2018-09" db="EMBL/GenBank/DDBJ databases">
        <title>Giant CbK-like Caulobacter bacteriophages have genetically divergent genomes.</title>
        <authorList>
            <person name="Wilson K."/>
            <person name="Ely B."/>
        </authorList>
    </citation>
    <scope>NUCLEOTIDE SEQUENCE [LARGE SCALE GENOMIC DNA]</scope>
</reference>
<proteinExistence type="predicted"/>
<gene>
    <name evidence="1" type="ORF">CcrBL9_gp387</name>
</gene>
<evidence type="ECO:0000313" key="2">
    <source>
        <dbReference type="Proteomes" id="UP000259421"/>
    </source>
</evidence>
<accession>A0A385EC01</accession>
<evidence type="ECO:0000313" key="1">
    <source>
        <dbReference type="EMBL" id="AXQ69411.1"/>
    </source>
</evidence>
<dbReference type="Proteomes" id="UP000259421">
    <property type="component" value="Segment"/>
</dbReference>
<sequence length="158" mass="18574">MIAAWSPPADVRARNQIIGIYDFSPRSNARPVYAICLDMADHLFVKDIFEGRQDWCFDQLEMLQERYPGRGFAFHPLPRDLQVQVDEWARHRGVTIWTKGTRDPKHHAHLGVIQHAIERGAIRLRPDLMIENAAYLEALFYPWQWYHRPPIAVNYLVQ</sequence>
<name>A0A385EC01_9CAUD</name>
<protein>
    <submittedName>
        <fullName evidence="1">Uncharacterized protein</fullName>
    </submittedName>
</protein>
<dbReference type="EMBL" id="MH588546">
    <property type="protein sequence ID" value="AXQ69411.1"/>
    <property type="molecule type" value="Genomic_DNA"/>
</dbReference>